<dbReference type="GO" id="GO:0016020">
    <property type="term" value="C:membrane"/>
    <property type="evidence" value="ECO:0007669"/>
    <property type="project" value="InterPro"/>
</dbReference>
<evidence type="ECO:0000256" key="4">
    <source>
        <dbReference type="SAM" id="Phobius"/>
    </source>
</evidence>
<feature type="domain" description="EGF-like" evidence="5">
    <location>
        <begin position="15"/>
        <end position="51"/>
    </location>
</feature>
<dbReference type="PROSITE" id="PS50026">
    <property type="entry name" value="EGF_3"/>
    <property type="match status" value="4"/>
</dbReference>
<organism evidence="7 8">
    <name type="scientific">Mytilus edulis</name>
    <name type="common">Blue mussel</name>
    <dbReference type="NCBI Taxonomy" id="6550"/>
    <lineage>
        <taxon>Eukaryota</taxon>
        <taxon>Metazoa</taxon>
        <taxon>Spiralia</taxon>
        <taxon>Lophotrochozoa</taxon>
        <taxon>Mollusca</taxon>
        <taxon>Bivalvia</taxon>
        <taxon>Autobranchia</taxon>
        <taxon>Pteriomorphia</taxon>
        <taxon>Mytilida</taxon>
        <taxon>Mytiloidea</taxon>
        <taxon>Mytilidae</taxon>
        <taxon>Mytilinae</taxon>
        <taxon>Mytilus</taxon>
    </lineage>
</organism>
<sequence>MSIKHPIFQKAFANTVSPCELVHCFNDGNCSVSGEIAICTCHTGFGGLRCEGVLELDKNDSAVPEQYKQAQGNCHKLNKLDAISMLTSETECRTRQASMSLSRKISFCFSVANQNNSTSSIGTGPSSAYTGDNYLYFEATSVTQGSVARLLSRDFIFESSGCLKFHYHMYGSAMGTLNVYQGSRRIWRKAGNQGNQWRLVEISLQANNFSSSNISFEAVRGTGYKSDIAIDDVQFIKTDSWPITKHMNNVCVCVGGGGIFSFSTERNVAVVEDEDDDQADYEEIAEYANKPPDEKKNENKYTDWNERGTNTATDSRSKETLGNNKHENTKNIDLQLPTKQVLADVKVVRSIWRTACAVSAVVCVVLLLALGVVLGLMLSNKASPCAYVQCLHNGNCSVSGDKAICKCHDGFYGLKCEDTPCERYSCYNGGTCFIDQFQPKCACKNGFSGYHCTITPCSRSPCEHAGTCSVMGSTFSCACLNGFTGSQCEYTPCGSYSCYNGGTCFIDQFKPKCACKNGFTDDHCTIPPRKHAGNCSRRGSNVACICLNGFAGLHCEKSSGCLKFHYHMFGSSMGTLNVYQGSRQIWSKTGDQDNKWHLAEIVLQSNSFNSSKIYFEAVCGASYSGYSSDIAIDDVEVHPSRC</sequence>
<dbReference type="PANTHER" id="PTHR23282">
    <property type="entry name" value="APICAL ENDOSOMAL GLYCOPROTEIN PRECURSOR"/>
    <property type="match status" value="1"/>
</dbReference>
<dbReference type="InterPro" id="IPR000742">
    <property type="entry name" value="EGF"/>
</dbReference>
<feature type="disulfide bond" evidence="2">
    <location>
        <begin position="407"/>
        <end position="416"/>
    </location>
</feature>
<name>A0A8S3QKD4_MYTED</name>
<feature type="domain" description="MAM" evidence="6">
    <location>
        <begin position="556"/>
        <end position="642"/>
    </location>
</feature>
<dbReference type="SMART" id="SM00137">
    <property type="entry name" value="MAM"/>
    <property type="match status" value="2"/>
</dbReference>
<feature type="disulfide bond" evidence="2">
    <location>
        <begin position="546"/>
        <end position="555"/>
    </location>
</feature>
<keyword evidence="8" id="KW-1185">Reference proteome</keyword>
<dbReference type="InterPro" id="IPR051560">
    <property type="entry name" value="MAM_domain-containing"/>
</dbReference>
<feature type="disulfide bond" evidence="2">
    <location>
        <begin position="479"/>
        <end position="488"/>
    </location>
</feature>
<protein>
    <submittedName>
        <fullName evidence="7">Uncharacterized protein</fullName>
    </submittedName>
</protein>
<keyword evidence="4" id="KW-0812">Transmembrane</keyword>
<feature type="compositionally biased region" description="Basic and acidic residues" evidence="3">
    <location>
        <begin position="315"/>
        <end position="329"/>
    </location>
</feature>
<reference evidence="7" key="1">
    <citation type="submission" date="2021-03" db="EMBL/GenBank/DDBJ databases">
        <authorList>
            <person name="Bekaert M."/>
        </authorList>
    </citation>
    <scope>NUCLEOTIDE SEQUENCE</scope>
</reference>
<comment type="caution">
    <text evidence="2">Lacks conserved residue(s) required for the propagation of feature annotation.</text>
</comment>
<gene>
    <name evidence="7" type="ORF">MEDL_10938</name>
</gene>
<dbReference type="SUPFAM" id="SSF49899">
    <property type="entry name" value="Concanavalin A-like lectins/glucanases"/>
    <property type="match status" value="2"/>
</dbReference>
<evidence type="ECO:0000259" key="6">
    <source>
        <dbReference type="PROSITE" id="PS50060"/>
    </source>
</evidence>
<keyword evidence="4" id="KW-0472">Membrane</keyword>
<dbReference type="PANTHER" id="PTHR23282:SF101">
    <property type="entry name" value="MAM DOMAIN-CONTAINING PROTEIN"/>
    <property type="match status" value="1"/>
</dbReference>
<accession>A0A8S3QKD4</accession>
<evidence type="ECO:0000313" key="7">
    <source>
        <dbReference type="EMBL" id="CAG2196047.1"/>
    </source>
</evidence>
<dbReference type="PROSITE" id="PS01186">
    <property type="entry name" value="EGF_2"/>
    <property type="match status" value="3"/>
</dbReference>
<feature type="domain" description="EGF-like" evidence="5">
    <location>
        <begin position="520"/>
        <end position="556"/>
    </location>
</feature>
<dbReference type="SUPFAM" id="SSF57196">
    <property type="entry name" value="EGF/Laminin"/>
    <property type="match status" value="4"/>
</dbReference>
<comment type="caution">
    <text evidence="7">The sequence shown here is derived from an EMBL/GenBank/DDBJ whole genome shotgun (WGS) entry which is preliminary data.</text>
</comment>
<evidence type="ECO:0000256" key="3">
    <source>
        <dbReference type="SAM" id="MobiDB-lite"/>
    </source>
</evidence>
<feature type="transmembrane region" description="Helical" evidence="4">
    <location>
        <begin position="355"/>
        <end position="378"/>
    </location>
</feature>
<feature type="disulfide bond" evidence="2">
    <location>
        <begin position="41"/>
        <end position="50"/>
    </location>
</feature>
<dbReference type="Gene3D" id="2.60.120.200">
    <property type="match status" value="2"/>
</dbReference>
<keyword evidence="2" id="KW-0245">EGF-like domain</keyword>
<feature type="domain" description="EGF-like" evidence="5">
    <location>
        <begin position="453"/>
        <end position="489"/>
    </location>
</feature>
<feature type="region of interest" description="Disordered" evidence="3">
    <location>
        <begin position="289"/>
        <end position="329"/>
    </location>
</feature>
<dbReference type="PROSITE" id="PS00022">
    <property type="entry name" value="EGF_1"/>
    <property type="match status" value="3"/>
</dbReference>
<dbReference type="PROSITE" id="PS50060">
    <property type="entry name" value="MAM_2"/>
    <property type="match status" value="2"/>
</dbReference>
<evidence type="ECO:0000313" key="8">
    <source>
        <dbReference type="Proteomes" id="UP000683360"/>
    </source>
</evidence>
<dbReference type="CDD" id="cd06263">
    <property type="entry name" value="MAM"/>
    <property type="match status" value="2"/>
</dbReference>
<evidence type="ECO:0000259" key="5">
    <source>
        <dbReference type="PROSITE" id="PS50026"/>
    </source>
</evidence>
<dbReference type="AlphaFoldDB" id="A0A8S3QKD4"/>
<dbReference type="Proteomes" id="UP000683360">
    <property type="component" value="Unassembled WGS sequence"/>
</dbReference>
<dbReference type="InterPro" id="IPR013320">
    <property type="entry name" value="ConA-like_dom_sf"/>
</dbReference>
<proteinExistence type="predicted"/>
<dbReference type="EMBL" id="CAJPWZ010000543">
    <property type="protein sequence ID" value="CAG2196047.1"/>
    <property type="molecule type" value="Genomic_DNA"/>
</dbReference>
<feature type="domain" description="MAM" evidence="6">
    <location>
        <begin position="114"/>
        <end position="253"/>
    </location>
</feature>
<feature type="compositionally biased region" description="Basic and acidic residues" evidence="3">
    <location>
        <begin position="291"/>
        <end position="306"/>
    </location>
</feature>
<dbReference type="Gene3D" id="2.10.25.10">
    <property type="entry name" value="Laminin"/>
    <property type="match status" value="4"/>
</dbReference>
<feature type="domain" description="EGF-like" evidence="5">
    <location>
        <begin position="381"/>
        <end position="417"/>
    </location>
</feature>
<dbReference type="OrthoDB" id="6068663at2759"/>
<evidence type="ECO:0000256" key="1">
    <source>
        <dbReference type="ARBA" id="ARBA00023157"/>
    </source>
</evidence>
<keyword evidence="1 2" id="KW-1015">Disulfide bond</keyword>
<dbReference type="CDD" id="cd00054">
    <property type="entry name" value="EGF_CA"/>
    <property type="match status" value="1"/>
</dbReference>
<keyword evidence="4" id="KW-1133">Transmembrane helix</keyword>
<dbReference type="SMART" id="SM00181">
    <property type="entry name" value="EGF"/>
    <property type="match status" value="6"/>
</dbReference>
<dbReference type="InterPro" id="IPR000998">
    <property type="entry name" value="MAM_dom"/>
</dbReference>
<dbReference type="Pfam" id="PF00008">
    <property type="entry name" value="EGF"/>
    <property type="match status" value="1"/>
</dbReference>
<dbReference type="Pfam" id="PF00629">
    <property type="entry name" value="MAM"/>
    <property type="match status" value="2"/>
</dbReference>
<evidence type="ECO:0000256" key="2">
    <source>
        <dbReference type="PROSITE-ProRule" id="PRU00076"/>
    </source>
</evidence>